<feature type="transmembrane region" description="Helical" evidence="8">
    <location>
        <begin position="77"/>
        <end position="95"/>
    </location>
</feature>
<dbReference type="PIRSF" id="PIRSF006603">
    <property type="entry name" value="DinF"/>
    <property type="match status" value="1"/>
</dbReference>
<feature type="transmembrane region" description="Helical" evidence="8">
    <location>
        <begin position="405"/>
        <end position="428"/>
    </location>
</feature>
<feature type="transmembrane region" description="Helical" evidence="8">
    <location>
        <begin position="340"/>
        <end position="359"/>
    </location>
</feature>
<evidence type="ECO:0000313" key="10">
    <source>
        <dbReference type="Proteomes" id="UP001499993"/>
    </source>
</evidence>
<evidence type="ECO:0000256" key="7">
    <source>
        <dbReference type="ARBA" id="ARBA00023136"/>
    </source>
</evidence>
<dbReference type="Proteomes" id="UP001499993">
    <property type="component" value="Unassembled WGS sequence"/>
</dbReference>
<evidence type="ECO:0000256" key="6">
    <source>
        <dbReference type="ARBA" id="ARBA00022989"/>
    </source>
</evidence>
<gene>
    <name evidence="9" type="ORF">GCM10023224_33190</name>
</gene>
<feature type="transmembrane region" description="Helical" evidence="8">
    <location>
        <begin position="295"/>
        <end position="319"/>
    </location>
</feature>
<keyword evidence="7 8" id="KW-0472">Membrane</keyword>
<dbReference type="PANTHER" id="PTHR42893:SF46">
    <property type="entry name" value="PROTEIN DETOXIFICATION 44, CHLOROPLASTIC"/>
    <property type="match status" value="1"/>
</dbReference>
<feature type="transmembrane region" description="Helical" evidence="8">
    <location>
        <begin position="155"/>
        <end position="177"/>
    </location>
</feature>
<evidence type="ECO:0000256" key="1">
    <source>
        <dbReference type="ARBA" id="ARBA00004651"/>
    </source>
</evidence>
<feature type="transmembrane region" description="Helical" evidence="8">
    <location>
        <begin position="116"/>
        <end position="135"/>
    </location>
</feature>
<dbReference type="InterPro" id="IPR002528">
    <property type="entry name" value="MATE_fam"/>
</dbReference>
<dbReference type="EMBL" id="BAABIK010000018">
    <property type="protein sequence ID" value="GAA4946986.1"/>
    <property type="molecule type" value="Genomic_DNA"/>
</dbReference>
<dbReference type="Pfam" id="PF01554">
    <property type="entry name" value="MatE"/>
    <property type="match status" value="2"/>
</dbReference>
<keyword evidence="10" id="KW-1185">Reference proteome</keyword>
<evidence type="ECO:0000256" key="4">
    <source>
        <dbReference type="ARBA" id="ARBA00022475"/>
    </source>
</evidence>
<organism evidence="9 10">
    <name type="scientific">Streptomonospora halophila</name>
    <dbReference type="NCBI Taxonomy" id="427369"/>
    <lineage>
        <taxon>Bacteria</taxon>
        <taxon>Bacillati</taxon>
        <taxon>Actinomycetota</taxon>
        <taxon>Actinomycetes</taxon>
        <taxon>Streptosporangiales</taxon>
        <taxon>Nocardiopsidaceae</taxon>
        <taxon>Streptomonospora</taxon>
    </lineage>
</organism>
<feature type="transmembrane region" description="Helical" evidence="8">
    <location>
        <begin position="189"/>
        <end position="210"/>
    </location>
</feature>
<name>A0ABP9GLH0_9ACTN</name>
<evidence type="ECO:0000256" key="5">
    <source>
        <dbReference type="ARBA" id="ARBA00022692"/>
    </source>
</evidence>
<feature type="transmembrane region" description="Helical" evidence="8">
    <location>
        <begin position="39"/>
        <end position="57"/>
    </location>
</feature>
<comment type="subcellular location">
    <subcellularLocation>
        <location evidence="1">Cell membrane</location>
        <topology evidence="1">Multi-pass membrane protein</topology>
    </subcellularLocation>
</comment>
<accession>A0ABP9GLH0</accession>
<feature type="transmembrane region" description="Helical" evidence="8">
    <location>
        <begin position="371"/>
        <end position="393"/>
    </location>
</feature>
<feature type="transmembrane region" description="Helical" evidence="8">
    <location>
        <begin position="434"/>
        <end position="455"/>
    </location>
</feature>
<evidence type="ECO:0000256" key="2">
    <source>
        <dbReference type="ARBA" id="ARBA00010199"/>
    </source>
</evidence>
<reference evidence="10" key="1">
    <citation type="journal article" date="2019" name="Int. J. Syst. Evol. Microbiol.">
        <title>The Global Catalogue of Microorganisms (GCM) 10K type strain sequencing project: providing services to taxonomists for standard genome sequencing and annotation.</title>
        <authorList>
            <consortium name="The Broad Institute Genomics Platform"/>
            <consortium name="The Broad Institute Genome Sequencing Center for Infectious Disease"/>
            <person name="Wu L."/>
            <person name="Ma J."/>
        </authorList>
    </citation>
    <scope>NUCLEOTIDE SEQUENCE [LARGE SCALE GENOMIC DNA]</scope>
    <source>
        <strain evidence="10">JCM 18123</strain>
    </source>
</reference>
<proteinExistence type="inferred from homology"/>
<feature type="transmembrane region" description="Helical" evidence="8">
    <location>
        <begin position="216"/>
        <end position="237"/>
    </location>
</feature>
<dbReference type="CDD" id="cd13136">
    <property type="entry name" value="MATE_DinF_like"/>
    <property type="match status" value="1"/>
</dbReference>
<protein>
    <submittedName>
        <fullName evidence="9">MATE family efflux transporter</fullName>
    </submittedName>
</protein>
<comment type="similarity">
    <text evidence="2">Belongs to the multi antimicrobial extrusion (MATE) (TC 2.A.66.1) family.</text>
</comment>
<sequence>MVDNSALQLERVSVIPYRCTDMPALLSAPPFRHAHDREIFRLAVPTFFALVSEPLFLLSDTAIVGTLGTAQLGGLGVAGQVLMTLANLCIFLAYGTTSAVARRFGAGEIAAGLRSGIDGLWLALLIGAAVLALGYPTAPWLVAALGASPEVAPHALVYLRISLLSTPGLLIIMAGTGVLRGLQDATTPLVVAVGANLANIGLASLLVLALDWGIGGSAWATVAAQTAGAALYVAVVLRAARRHGVSAAPSLEGLRAAAGAGAALFVRTVSLRVVLVVCTAVAARLGDPEIAAHQVATQIWSLLVFAMDAIAIAGQAIIGRYLGASDPGGARAATRRMVEWGVLAGLLFTLAVFAARPWAPLLFTDDPQVRGLLLGALVVVALMQPLSGVVMVLDGILMGAGDQRYLAWASFWTMLVFLPCAAAVRIGLADAPQGLVGLWCAFAVWMAARGATLALRARGDAWLVSGAARP</sequence>
<evidence type="ECO:0000256" key="3">
    <source>
        <dbReference type="ARBA" id="ARBA00022448"/>
    </source>
</evidence>
<dbReference type="NCBIfam" id="TIGR00797">
    <property type="entry name" value="matE"/>
    <property type="match status" value="1"/>
</dbReference>
<keyword evidence="3" id="KW-0813">Transport</keyword>
<dbReference type="PANTHER" id="PTHR42893">
    <property type="entry name" value="PROTEIN DETOXIFICATION 44, CHLOROPLASTIC-RELATED"/>
    <property type="match status" value="1"/>
</dbReference>
<comment type="caution">
    <text evidence="9">The sequence shown here is derived from an EMBL/GenBank/DDBJ whole genome shotgun (WGS) entry which is preliminary data.</text>
</comment>
<keyword evidence="6 8" id="KW-1133">Transmembrane helix</keyword>
<dbReference type="InterPro" id="IPR048279">
    <property type="entry name" value="MdtK-like"/>
</dbReference>
<evidence type="ECO:0000256" key="8">
    <source>
        <dbReference type="SAM" id="Phobius"/>
    </source>
</evidence>
<keyword evidence="5 8" id="KW-0812">Transmembrane</keyword>
<evidence type="ECO:0000313" key="9">
    <source>
        <dbReference type="EMBL" id="GAA4946986.1"/>
    </source>
</evidence>
<keyword evidence="4" id="KW-1003">Cell membrane</keyword>
<dbReference type="InterPro" id="IPR044644">
    <property type="entry name" value="DinF-like"/>
</dbReference>